<organism evidence="1 2">
    <name type="scientific">Priestia aryabhattai</name>
    <name type="common">Bacillus aryabhattai</name>
    <dbReference type="NCBI Taxonomy" id="412384"/>
    <lineage>
        <taxon>Bacteria</taxon>
        <taxon>Bacillati</taxon>
        <taxon>Bacillota</taxon>
        <taxon>Bacilli</taxon>
        <taxon>Bacillales</taxon>
        <taxon>Bacillaceae</taxon>
        <taxon>Priestia</taxon>
    </lineage>
</organism>
<gene>
    <name evidence="1" type="ORF">HNP21_005176</name>
</gene>
<dbReference type="EMBL" id="JACJHT010000008">
    <property type="protein sequence ID" value="MBA9042043.1"/>
    <property type="molecule type" value="Genomic_DNA"/>
</dbReference>
<keyword evidence="2" id="KW-1185">Reference proteome</keyword>
<reference evidence="1" key="1">
    <citation type="submission" date="2020-08" db="EMBL/GenBank/DDBJ databases">
        <title>Functional genomics of gut bacteria from endangered species of beetles.</title>
        <authorList>
            <person name="Carlos-Shanley C."/>
        </authorList>
    </citation>
    <scope>NUCLEOTIDE SEQUENCE [LARGE SCALE GENOMIC DNA]</scope>
    <source>
        <strain evidence="1">S00060</strain>
    </source>
</reference>
<evidence type="ECO:0000313" key="1">
    <source>
        <dbReference type="EMBL" id="MBA9042043.1"/>
    </source>
</evidence>
<evidence type="ECO:0000313" key="2">
    <source>
        <dbReference type="Proteomes" id="UP000543174"/>
    </source>
</evidence>
<proteinExistence type="predicted"/>
<sequence>MQGYFAIISLLLMMIMVMIRAKQLKKKVLKPLNLAS</sequence>
<dbReference type="AlphaFoldDB" id="A0A7W3NFN8"/>
<accession>A0A7W3NFN8</accession>
<dbReference type="Proteomes" id="UP000543174">
    <property type="component" value="Unassembled WGS sequence"/>
</dbReference>
<protein>
    <submittedName>
        <fullName evidence="1">Uncharacterized protein</fullName>
    </submittedName>
</protein>
<name>A0A7W3NFN8_PRIAR</name>
<comment type="caution">
    <text evidence="1">The sequence shown here is derived from an EMBL/GenBank/DDBJ whole genome shotgun (WGS) entry which is preliminary data.</text>
</comment>